<dbReference type="Proteomes" id="UP000030661">
    <property type="component" value="Unassembled WGS sequence"/>
</dbReference>
<evidence type="ECO:0000313" key="6">
    <source>
        <dbReference type="EMBL" id="GAK55529.1"/>
    </source>
</evidence>
<evidence type="ECO:0000256" key="1">
    <source>
        <dbReference type="ARBA" id="ARBA00004196"/>
    </source>
</evidence>
<dbReference type="PANTHER" id="PTHR43649:SF31">
    <property type="entry name" value="SN-GLYCEROL-3-PHOSPHATE-BINDING PERIPLASMIC PROTEIN UGPB"/>
    <property type="match status" value="1"/>
</dbReference>
<dbReference type="STRING" id="1499967.U27_02363"/>
<feature type="signal peptide" evidence="5">
    <location>
        <begin position="1"/>
        <end position="23"/>
    </location>
</feature>
<dbReference type="PANTHER" id="PTHR43649">
    <property type="entry name" value="ARABINOSE-BINDING PROTEIN-RELATED"/>
    <property type="match status" value="1"/>
</dbReference>
<evidence type="ECO:0000256" key="5">
    <source>
        <dbReference type="SAM" id="SignalP"/>
    </source>
</evidence>
<keyword evidence="7" id="KW-1185">Reference proteome</keyword>
<sequence length="437" mass="48128">MKKLSRLFVVVVMMSLVASSAYAVTEIQWWHAMGGRLGEKVDAIAEGFNNSQSDYKVVPVFKGSYAETMTAGIAAFRSKEPPHILQVFEVGTATMMAAKGAIKPVYELMAETGEPFDPNAYLSTVTGYYSTTEGQMLSMPFNSSTPILYYNKEAFAKAGLDVNTPPKTWPEVEEYAKKLVAAGYECGFSTAWTSWIQMENFSAWHNVPIGTKANGFGGFDTEFVFNNPTVVRHIQQLADWQKDKIFAYGGRTNTGNAKFSSGECAMYTESSAGYAGFKSTAQFEFGTGMLPYWPDVEGAPQNTIIGGASLWVMAGHPDEEYKGVAKFFSYLSSPEVQADWHQFSGYLPITTAAYELTKSQGFYEKNPGTETPLLQMMLHDPTDNSRGIRFGSFVQVRDIMDETFEAIFSGQKTAQQGLDDAVAAGNNLLRKFEAANK</sequence>
<protein>
    <submittedName>
        <fullName evidence="6">Extracellular solute-binding protein, family 1</fullName>
    </submittedName>
</protein>
<dbReference type="InterPro" id="IPR006059">
    <property type="entry name" value="SBP"/>
</dbReference>
<accession>A0A0S6WBB2</accession>
<comment type="subcellular location">
    <subcellularLocation>
        <location evidence="1">Cell envelope</location>
    </subcellularLocation>
</comment>
<dbReference type="GO" id="GO:0030313">
    <property type="term" value="C:cell envelope"/>
    <property type="evidence" value="ECO:0007669"/>
    <property type="project" value="UniProtKB-SubCell"/>
</dbReference>
<name>A0A0S6WBB2_VECG1</name>
<dbReference type="AlphaFoldDB" id="A0A0S6WBB2"/>
<reference evidence="6" key="1">
    <citation type="journal article" date="2015" name="PeerJ">
        <title>First genomic representation of candidate bacterial phylum KSB3 points to enhanced environmental sensing as a trigger of wastewater bulking.</title>
        <authorList>
            <person name="Sekiguchi Y."/>
            <person name="Ohashi A."/>
            <person name="Parks D.H."/>
            <person name="Yamauchi T."/>
            <person name="Tyson G.W."/>
            <person name="Hugenholtz P."/>
        </authorList>
    </citation>
    <scope>NUCLEOTIDE SEQUENCE [LARGE SCALE GENOMIC DNA]</scope>
</reference>
<dbReference type="NCBIfam" id="NF008211">
    <property type="entry name" value="PRK10974.1"/>
    <property type="match status" value="1"/>
</dbReference>
<proteinExistence type="inferred from homology"/>
<gene>
    <name evidence="6" type="ORF">U27_02363</name>
</gene>
<dbReference type="Gene3D" id="3.40.190.10">
    <property type="entry name" value="Periplasmic binding protein-like II"/>
    <property type="match status" value="2"/>
</dbReference>
<keyword evidence="4 5" id="KW-0732">Signal</keyword>
<feature type="chain" id="PRO_5006631674" evidence="5">
    <location>
        <begin position="24"/>
        <end position="437"/>
    </location>
</feature>
<keyword evidence="3" id="KW-0813">Transport</keyword>
<evidence type="ECO:0000256" key="2">
    <source>
        <dbReference type="ARBA" id="ARBA00008520"/>
    </source>
</evidence>
<dbReference type="EMBL" id="DF820463">
    <property type="protein sequence ID" value="GAK55529.1"/>
    <property type="molecule type" value="Genomic_DNA"/>
</dbReference>
<dbReference type="CDD" id="cd14748">
    <property type="entry name" value="PBP2_UgpB"/>
    <property type="match status" value="1"/>
</dbReference>
<evidence type="ECO:0000256" key="3">
    <source>
        <dbReference type="ARBA" id="ARBA00022448"/>
    </source>
</evidence>
<dbReference type="InterPro" id="IPR050490">
    <property type="entry name" value="Bact_solute-bd_prot1"/>
</dbReference>
<dbReference type="SUPFAM" id="SSF53850">
    <property type="entry name" value="Periplasmic binding protein-like II"/>
    <property type="match status" value="1"/>
</dbReference>
<organism evidence="6">
    <name type="scientific">Vecturithrix granuli</name>
    <dbReference type="NCBI Taxonomy" id="1499967"/>
    <lineage>
        <taxon>Bacteria</taxon>
        <taxon>Candidatus Moduliflexota</taxon>
        <taxon>Candidatus Vecturitrichia</taxon>
        <taxon>Candidatus Vecturitrichales</taxon>
        <taxon>Candidatus Vecturitrichaceae</taxon>
        <taxon>Candidatus Vecturithrix</taxon>
    </lineage>
</organism>
<evidence type="ECO:0000313" key="7">
    <source>
        <dbReference type="Proteomes" id="UP000030661"/>
    </source>
</evidence>
<dbReference type="eggNOG" id="COG1653">
    <property type="taxonomic scope" value="Bacteria"/>
</dbReference>
<dbReference type="HOGENOM" id="CLU_031285_3_0_0"/>
<evidence type="ECO:0000256" key="4">
    <source>
        <dbReference type="ARBA" id="ARBA00022729"/>
    </source>
</evidence>
<comment type="similarity">
    <text evidence="2">Belongs to the bacterial solute-binding protein 1 family.</text>
</comment>
<dbReference type="Pfam" id="PF13416">
    <property type="entry name" value="SBP_bac_8"/>
    <property type="match status" value="1"/>
</dbReference>